<protein>
    <submittedName>
        <fullName evidence="2">Uncharacterized protein</fullName>
    </submittedName>
</protein>
<keyword evidence="1" id="KW-0812">Transmembrane</keyword>
<gene>
    <name evidence="2" type="ORF">HNAJ_LOCUS6967</name>
</gene>
<proteinExistence type="predicted"/>
<evidence type="ECO:0000256" key="1">
    <source>
        <dbReference type="SAM" id="Phobius"/>
    </source>
</evidence>
<reference evidence="2 3" key="1">
    <citation type="submission" date="2018-11" db="EMBL/GenBank/DDBJ databases">
        <authorList>
            <consortium name="Pathogen Informatics"/>
        </authorList>
    </citation>
    <scope>NUCLEOTIDE SEQUENCE [LARGE SCALE GENOMIC DNA]</scope>
</reference>
<organism evidence="2 3">
    <name type="scientific">Rodentolepis nana</name>
    <name type="common">Dwarf tapeworm</name>
    <name type="synonym">Hymenolepis nana</name>
    <dbReference type="NCBI Taxonomy" id="102285"/>
    <lineage>
        <taxon>Eukaryota</taxon>
        <taxon>Metazoa</taxon>
        <taxon>Spiralia</taxon>
        <taxon>Lophotrochozoa</taxon>
        <taxon>Platyhelminthes</taxon>
        <taxon>Cestoda</taxon>
        <taxon>Eucestoda</taxon>
        <taxon>Cyclophyllidea</taxon>
        <taxon>Hymenolepididae</taxon>
        <taxon>Rodentolepis</taxon>
    </lineage>
</organism>
<evidence type="ECO:0000313" key="2">
    <source>
        <dbReference type="EMBL" id="VDO02827.1"/>
    </source>
</evidence>
<name>A0A3P7T0U1_RODNA</name>
<keyword evidence="1" id="KW-0472">Membrane</keyword>
<dbReference type="EMBL" id="UZAE01009413">
    <property type="protein sequence ID" value="VDO02827.1"/>
    <property type="molecule type" value="Genomic_DNA"/>
</dbReference>
<accession>A0A3P7T0U1</accession>
<dbReference type="AlphaFoldDB" id="A0A3P7T0U1"/>
<sequence>MSMFLLLISADLLSQPPTHIVIRCVHLSLLAVTTFRVQDSLNRTYFILLFLQFLVLFWELGFAGMTIHPVRKIMKAVGFQSEFVSHQRRPTQILVDSELFPLRLRSVRT</sequence>
<keyword evidence="3" id="KW-1185">Reference proteome</keyword>
<keyword evidence="1" id="KW-1133">Transmembrane helix</keyword>
<evidence type="ECO:0000313" key="3">
    <source>
        <dbReference type="Proteomes" id="UP000278807"/>
    </source>
</evidence>
<feature type="transmembrane region" description="Helical" evidence="1">
    <location>
        <begin position="44"/>
        <end position="65"/>
    </location>
</feature>
<dbReference type="Proteomes" id="UP000278807">
    <property type="component" value="Unassembled WGS sequence"/>
</dbReference>